<dbReference type="InterPro" id="IPR012340">
    <property type="entry name" value="NA-bd_OB-fold"/>
</dbReference>
<reference evidence="3" key="1">
    <citation type="submission" date="2020-08" db="EMBL/GenBank/DDBJ databases">
        <title>Genome public.</title>
        <authorList>
            <person name="Liu C."/>
            <person name="Sun Q."/>
        </authorList>
    </citation>
    <scope>NUCLEOTIDE SEQUENCE</scope>
    <source>
        <strain evidence="3">NSJ-44</strain>
    </source>
</reference>
<sequence length="318" mass="35303">MHLLETKGQDYVQGFCIIKSLNVRTSANGSTYLDMVVGDAGGEVAAKLWSYDKTAHGEYQPGQIIKVRGTVSEWQGRDQLKITMIRLAAPGDDYDLMALVPCAPIDVEQTYADMHALVEKFENQDLKKLTLYFLDQNRAALLVHPGAFKLHHAMRGGLLYHTYTILRMAQAACQVYPQLNPELLYCGVILHDMAKLHELEADELGLCSGYTVAGNLLGHIAMGVAHIETAARELAIDPYIALMVEHMVLSHHGEPDTGSPVRPMFPEADALSELDMLDARMFIFSDHLRDISSGAFTDRIWALDNRKIFNHGLAPQGE</sequence>
<organism evidence="3 4">
    <name type="scientific">Luoshenia tenuis</name>
    <dbReference type="NCBI Taxonomy" id="2763654"/>
    <lineage>
        <taxon>Bacteria</taxon>
        <taxon>Bacillati</taxon>
        <taxon>Bacillota</taxon>
        <taxon>Clostridia</taxon>
        <taxon>Christensenellales</taxon>
        <taxon>Christensenellaceae</taxon>
        <taxon>Luoshenia</taxon>
    </lineage>
</organism>
<evidence type="ECO:0000256" key="1">
    <source>
        <dbReference type="ARBA" id="ARBA00022801"/>
    </source>
</evidence>
<dbReference type="PANTHER" id="PTHR37294:SF1">
    <property type="entry name" value="3'-5' EXORIBONUCLEASE YHAM"/>
    <property type="match status" value="1"/>
</dbReference>
<protein>
    <submittedName>
        <fullName evidence="3">HD domain-containing protein</fullName>
    </submittedName>
</protein>
<dbReference type="PANTHER" id="PTHR37294">
    <property type="entry name" value="3'-5' EXORIBONUCLEASE YHAM"/>
    <property type="match status" value="1"/>
</dbReference>
<dbReference type="Gene3D" id="1.10.3210.10">
    <property type="entry name" value="Hypothetical protein af1432"/>
    <property type="match status" value="1"/>
</dbReference>
<dbReference type="Gene3D" id="2.40.50.140">
    <property type="entry name" value="Nucleic acid-binding proteins"/>
    <property type="match status" value="1"/>
</dbReference>
<dbReference type="InterPro" id="IPR006674">
    <property type="entry name" value="HD_domain"/>
</dbReference>
<accession>A0A926HLX1</accession>
<comment type="caution">
    <text evidence="3">The sequence shown here is derived from an EMBL/GenBank/DDBJ whole genome shotgun (WGS) entry which is preliminary data.</text>
</comment>
<dbReference type="GO" id="GO:0016787">
    <property type="term" value="F:hydrolase activity"/>
    <property type="evidence" value="ECO:0007669"/>
    <property type="project" value="UniProtKB-KW"/>
</dbReference>
<feature type="domain" description="HD" evidence="2">
    <location>
        <begin position="159"/>
        <end position="279"/>
    </location>
</feature>
<dbReference type="RefSeq" id="WP_249284854.1">
    <property type="nucleotide sequence ID" value="NZ_JACRSO010000002.1"/>
</dbReference>
<name>A0A926HLX1_9FIRM</name>
<keyword evidence="1" id="KW-0378">Hydrolase</keyword>
<evidence type="ECO:0000259" key="2">
    <source>
        <dbReference type="Pfam" id="PF01966"/>
    </source>
</evidence>
<dbReference type="SUPFAM" id="SSF50249">
    <property type="entry name" value="Nucleic acid-binding proteins"/>
    <property type="match status" value="1"/>
</dbReference>
<dbReference type="GO" id="GO:0031125">
    <property type="term" value="P:rRNA 3'-end processing"/>
    <property type="evidence" value="ECO:0007669"/>
    <property type="project" value="TreeGrafter"/>
</dbReference>
<proteinExistence type="predicted"/>
<dbReference type="SUPFAM" id="SSF109604">
    <property type="entry name" value="HD-domain/PDEase-like"/>
    <property type="match status" value="1"/>
</dbReference>
<dbReference type="AlphaFoldDB" id="A0A926HLX1"/>
<dbReference type="Pfam" id="PF01966">
    <property type="entry name" value="HD"/>
    <property type="match status" value="1"/>
</dbReference>
<keyword evidence="4" id="KW-1185">Reference proteome</keyword>
<evidence type="ECO:0000313" key="3">
    <source>
        <dbReference type="EMBL" id="MBC8528919.1"/>
    </source>
</evidence>
<dbReference type="Proteomes" id="UP000654279">
    <property type="component" value="Unassembled WGS sequence"/>
</dbReference>
<evidence type="ECO:0000313" key="4">
    <source>
        <dbReference type="Proteomes" id="UP000654279"/>
    </source>
</evidence>
<dbReference type="InterPro" id="IPR050798">
    <property type="entry name" value="YhaM_exoribonuc/phosphodiest"/>
</dbReference>
<gene>
    <name evidence="3" type="ORF">H8699_05720</name>
</gene>
<dbReference type="EMBL" id="JACRSO010000002">
    <property type="protein sequence ID" value="MBC8528919.1"/>
    <property type="molecule type" value="Genomic_DNA"/>
</dbReference>
<dbReference type="CDD" id="cd04492">
    <property type="entry name" value="YhaM_OBF_like"/>
    <property type="match status" value="1"/>
</dbReference>